<dbReference type="EMBL" id="BAAAGS010000007">
    <property type="protein sequence ID" value="GAA0517877.1"/>
    <property type="molecule type" value="Genomic_DNA"/>
</dbReference>
<sequence>MRTDDFLLVADRALDGMARIVADLGDDLANRPPDLPGANSPYQLLTHCLGMLEYWAGELVAGRRIERDRDAEFTASGPAAPLAERTASAKAQLRKDVAALRPGARLNPSHRSWIPPEHQMTQETALLHAIEELCQHHGHMEITRDLLLAAAQ</sequence>
<accession>A0ABP3MCW8</accession>
<evidence type="ECO:0000313" key="2">
    <source>
        <dbReference type="Proteomes" id="UP001500729"/>
    </source>
</evidence>
<dbReference type="InterPro" id="IPR007061">
    <property type="entry name" value="MST-like"/>
</dbReference>
<evidence type="ECO:0000313" key="1">
    <source>
        <dbReference type="EMBL" id="GAA0517877.1"/>
    </source>
</evidence>
<name>A0ABP3MCW8_SACER</name>
<gene>
    <name evidence="1" type="ORF">GCM10009533_16280</name>
</gene>
<keyword evidence="2" id="KW-1185">Reference proteome</keyword>
<dbReference type="InterPro" id="IPR034660">
    <property type="entry name" value="DinB/YfiT-like"/>
</dbReference>
<dbReference type="Proteomes" id="UP001500729">
    <property type="component" value="Unassembled WGS sequence"/>
</dbReference>
<dbReference type="Gene3D" id="1.20.120.450">
    <property type="entry name" value="dinb family like domain"/>
    <property type="match status" value="1"/>
</dbReference>
<reference evidence="2" key="1">
    <citation type="journal article" date="2019" name="Int. J. Syst. Evol. Microbiol.">
        <title>The Global Catalogue of Microorganisms (GCM) 10K type strain sequencing project: providing services to taxonomists for standard genome sequencing and annotation.</title>
        <authorList>
            <consortium name="The Broad Institute Genomics Platform"/>
            <consortium name="The Broad Institute Genome Sequencing Center for Infectious Disease"/>
            <person name="Wu L."/>
            <person name="Ma J."/>
        </authorList>
    </citation>
    <scope>NUCLEOTIDE SEQUENCE [LARGE SCALE GENOMIC DNA]</scope>
    <source>
        <strain evidence="2">JCM 10303</strain>
    </source>
</reference>
<dbReference type="Pfam" id="PF04978">
    <property type="entry name" value="MST"/>
    <property type="match status" value="1"/>
</dbReference>
<evidence type="ECO:0008006" key="3">
    <source>
        <dbReference type="Google" id="ProtNLM"/>
    </source>
</evidence>
<dbReference type="RefSeq" id="WP_009942319.1">
    <property type="nucleotide sequence ID" value="NZ_BAAAGS010000007.1"/>
</dbReference>
<protein>
    <recommendedName>
        <fullName evidence="3">DinB family protein</fullName>
    </recommendedName>
</protein>
<comment type="caution">
    <text evidence="1">The sequence shown here is derived from an EMBL/GenBank/DDBJ whole genome shotgun (WGS) entry which is preliminary data.</text>
</comment>
<proteinExistence type="predicted"/>
<organism evidence="1 2">
    <name type="scientific">Saccharopolyspora erythraea</name>
    <name type="common">Streptomyces erythraeus</name>
    <dbReference type="NCBI Taxonomy" id="1836"/>
    <lineage>
        <taxon>Bacteria</taxon>
        <taxon>Bacillati</taxon>
        <taxon>Actinomycetota</taxon>
        <taxon>Actinomycetes</taxon>
        <taxon>Pseudonocardiales</taxon>
        <taxon>Pseudonocardiaceae</taxon>
        <taxon>Saccharopolyspora</taxon>
    </lineage>
</organism>
<dbReference type="SUPFAM" id="SSF109854">
    <property type="entry name" value="DinB/YfiT-like putative metalloenzymes"/>
    <property type="match status" value="1"/>
</dbReference>